<sequence>MQANLRLETEGKEPTELKIHKDVRNLKIWTKLLKRITGMSALTDLEELEELKDAQDINENGC</sequence>
<dbReference type="Proteomes" id="UP000001343">
    <property type="component" value="Unassembled WGS sequence"/>
</dbReference>
<gene>
    <name evidence="1" type="ORF">LEP1GSC125_1611</name>
</gene>
<name>A0AA87SWG1_9LEPT</name>
<dbReference type="RefSeq" id="WP_002745012.1">
    <property type="nucleotide sequence ID" value="NZ_AKWM02000042.1"/>
</dbReference>
<organism evidence="1 2">
    <name type="scientific">Leptospira mayottensis 200901122</name>
    <dbReference type="NCBI Taxonomy" id="1193010"/>
    <lineage>
        <taxon>Bacteria</taxon>
        <taxon>Pseudomonadati</taxon>
        <taxon>Spirochaetota</taxon>
        <taxon>Spirochaetia</taxon>
        <taxon>Leptospirales</taxon>
        <taxon>Leptospiraceae</taxon>
        <taxon>Leptospira</taxon>
    </lineage>
</organism>
<accession>A0AA87SWG1</accession>
<reference evidence="1 2" key="1">
    <citation type="journal article" date="2014" name="Int. J. Syst. Evol. Microbiol.">
        <title>Leptospira mayottensis sp. nov., a pathogenic species of the genus Leptospira isolated from humans.</title>
        <authorList>
            <person name="Bourhy P."/>
            <person name="Collet L."/>
            <person name="Brisse S."/>
            <person name="Picardeau M."/>
        </authorList>
    </citation>
    <scope>NUCLEOTIDE SEQUENCE [LARGE SCALE GENOMIC DNA]</scope>
    <source>
        <strain evidence="1 2">200901122</strain>
    </source>
</reference>
<proteinExistence type="predicted"/>
<comment type="caution">
    <text evidence="1">The sequence shown here is derived from an EMBL/GenBank/DDBJ whole genome shotgun (WGS) entry which is preliminary data.</text>
</comment>
<dbReference type="AlphaFoldDB" id="A0AA87SWG1"/>
<protein>
    <submittedName>
        <fullName evidence="1">Uncharacterized protein</fullName>
    </submittedName>
</protein>
<dbReference type="EMBL" id="AKWM02000042">
    <property type="protein sequence ID" value="EKR99854.1"/>
    <property type="molecule type" value="Genomic_DNA"/>
</dbReference>
<evidence type="ECO:0000313" key="2">
    <source>
        <dbReference type="Proteomes" id="UP000001343"/>
    </source>
</evidence>
<evidence type="ECO:0000313" key="1">
    <source>
        <dbReference type="EMBL" id="EKR99854.1"/>
    </source>
</evidence>